<name>A0A6A4VSV6_AMPAM</name>
<sequence length="227" mass="25254">MLRWVKMESGEWVGPLGRYLWILRQDETGVDFRVLSAEGAGPGLQQVKAQAIIEDYFQLGVSLPDLITSMVEKLCERYGEPICEYGGRAFHAFPTVSALAAADVEPALRQLGFGYRARFIGQTARQLAERGGEAWLLALRRAAYRDCHAELRQLCGVGAKVADCVCLMSLDQAAAVPVDTHVHQLAARHYLPHLRSVKSLTDRAYREVADHFRKVFGDRAGWAQALL</sequence>
<evidence type="ECO:0000256" key="11">
    <source>
        <dbReference type="ARBA" id="ARBA00044632"/>
    </source>
</evidence>
<accession>A0A6A4VSV6</accession>
<dbReference type="GO" id="GO:0140078">
    <property type="term" value="F:class I DNA-(apurinic or apyrimidinic site) endonuclease activity"/>
    <property type="evidence" value="ECO:0007669"/>
    <property type="project" value="UniProtKB-EC"/>
</dbReference>
<dbReference type="InterPro" id="IPR011257">
    <property type="entry name" value="DNA_glycosylase"/>
</dbReference>
<keyword evidence="10" id="KW-0326">Glycosidase</keyword>
<comment type="similarity">
    <text evidence="2">Belongs to the type-1 OGG1 family.</text>
</comment>
<dbReference type="OrthoDB" id="238681at2759"/>
<protein>
    <recommendedName>
        <fullName evidence="12">N-glycosylase/DNA lyase</fullName>
        <ecNumber evidence="3">4.2.99.18</ecNumber>
    </recommendedName>
</protein>
<comment type="subcellular location">
    <subcellularLocation>
        <location evidence="1">Nucleus</location>
    </subcellularLocation>
</comment>
<evidence type="ECO:0000256" key="8">
    <source>
        <dbReference type="ARBA" id="ARBA00023242"/>
    </source>
</evidence>
<evidence type="ECO:0000256" key="1">
    <source>
        <dbReference type="ARBA" id="ARBA00004123"/>
    </source>
</evidence>
<evidence type="ECO:0000256" key="5">
    <source>
        <dbReference type="ARBA" id="ARBA00022801"/>
    </source>
</evidence>
<dbReference type="Pfam" id="PF00730">
    <property type="entry name" value="HhH-GPD"/>
    <property type="match status" value="1"/>
</dbReference>
<organism evidence="14 15">
    <name type="scientific">Amphibalanus amphitrite</name>
    <name type="common">Striped barnacle</name>
    <name type="synonym">Balanus amphitrite</name>
    <dbReference type="NCBI Taxonomy" id="1232801"/>
    <lineage>
        <taxon>Eukaryota</taxon>
        <taxon>Metazoa</taxon>
        <taxon>Ecdysozoa</taxon>
        <taxon>Arthropoda</taxon>
        <taxon>Crustacea</taxon>
        <taxon>Multicrustacea</taxon>
        <taxon>Cirripedia</taxon>
        <taxon>Thoracica</taxon>
        <taxon>Thoracicalcarea</taxon>
        <taxon>Balanomorpha</taxon>
        <taxon>Balanoidea</taxon>
        <taxon>Balanidae</taxon>
        <taxon>Amphibalaninae</taxon>
        <taxon>Amphibalanus</taxon>
    </lineage>
</organism>
<dbReference type="GO" id="GO:0006285">
    <property type="term" value="P:base-excision repair, AP site formation"/>
    <property type="evidence" value="ECO:0007669"/>
    <property type="project" value="TreeGrafter"/>
</dbReference>
<dbReference type="CDD" id="cd00056">
    <property type="entry name" value="ENDO3c"/>
    <property type="match status" value="1"/>
</dbReference>
<dbReference type="Gene3D" id="3.30.310.40">
    <property type="match status" value="1"/>
</dbReference>
<evidence type="ECO:0000256" key="12">
    <source>
        <dbReference type="ARBA" id="ARBA00073127"/>
    </source>
</evidence>
<dbReference type="EC" id="4.2.99.18" evidence="3"/>
<dbReference type="FunFam" id="1.10.1670.10:FF:000005">
    <property type="entry name" value="N-glycosylase/DNA lyase OGG1"/>
    <property type="match status" value="1"/>
</dbReference>
<dbReference type="SMART" id="SM00478">
    <property type="entry name" value="ENDO3c"/>
    <property type="match status" value="1"/>
</dbReference>
<dbReference type="Gene3D" id="1.10.1670.10">
    <property type="entry name" value="Helix-hairpin-Helix base-excision DNA repair enzymes (C-terminal)"/>
    <property type="match status" value="1"/>
</dbReference>
<evidence type="ECO:0000313" key="15">
    <source>
        <dbReference type="Proteomes" id="UP000440578"/>
    </source>
</evidence>
<feature type="domain" description="HhH-GPD" evidence="13">
    <location>
        <begin position="65"/>
        <end position="225"/>
    </location>
</feature>
<dbReference type="PANTHER" id="PTHR10242:SF2">
    <property type="entry name" value="N-GLYCOSYLASE_DNA LYASE"/>
    <property type="match status" value="1"/>
</dbReference>
<dbReference type="SUPFAM" id="SSF55945">
    <property type="entry name" value="TATA-box binding protein-like"/>
    <property type="match status" value="1"/>
</dbReference>
<dbReference type="Gene3D" id="1.10.340.30">
    <property type="entry name" value="Hypothetical protein, domain 2"/>
    <property type="match status" value="1"/>
</dbReference>
<dbReference type="InterPro" id="IPR052054">
    <property type="entry name" value="Oxidative_DNA_repair_enzyme"/>
</dbReference>
<keyword evidence="5" id="KW-0378">Hydrolase</keyword>
<comment type="caution">
    <text evidence="14">The sequence shown here is derived from an EMBL/GenBank/DDBJ whole genome shotgun (WGS) entry which is preliminary data.</text>
</comment>
<evidence type="ECO:0000256" key="4">
    <source>
        <dbReference type="ARBA" id="ARBA00022763"/>
    </source>
</evidence>
<dbReference type="PANTHER" id="PTHR10242">
    <property type="entry name" value="8-OXOGUANINE DNA GLYCOSYLASE"/>
    <property type="match status" value="1"/>
</dbReference>
<keyword evidence="15" id="KW-1185">Reference proteome</keyword>
<proteinExistence type="inferred from homology"/>
<evidence type="ECO:0000313" key="14">
    <source>
        <dbReference type="EMBL" id="KAF0294500.1"/>
    </source>
</evidence>
<dbReference type="InterPro" id="IPR003265">
    <property type="entry name" value="HhH-GPD_domain"/>
</dbReference>
<evidence type="ECO:0000256" key="9">
    <source>
        <dbReference type="ARBA" id="ARBA00023268"/>
    </source>
</evidence>
<evidence type="ECO:0000256" key="10">
    <source>
        <dbReference type="ARBA" id="ARBA00023295"/>
    </source>
</evidence>
<reference evidence="14 15" key="1">
    <citation type="submission" date="2019-07" db="EMBL/GenBank/DDBJ databases">
        <title>Draft genome assembly of a fouling barnacle, Amphibalanus amphitrite (Darwin, 1854): The first reference genome for Thecostraca.</title>
        <authorList>
            <person name="Kim W."/>
        </authorList>
    </citation>
    <scope>NUCLEOTIDE SEQUENCE [LARGE SCALE GENOMIC DNA]</scope>
    <source>
        <strain evidence="14">SNU_AA5</strain>
        <tissue evidence="14">Soma without cirri and trophi</tissue>
    </source>
</reference>
<dbReference type="GO" id="GO:0034039">
    <property type="term" value="F:8-oxo-7,8-dihydroguanine DNA N-glycosylase activity"/>
    <property type="evidence" value="ECO:0007669"/>
    <property type="project" value="TreeGrafter"/>
</dbReference>
<comment type="catalytic activity">
    <reaction evidence="11">
        <text>2'-deoxyribonucleotide-(2'-deoxyribose 5'-phosphate)-2'-deoxyribonucleotide-DNA = a 3'-end 2'-deoxyribonucleotide-(2,3-dehydro-2,3-deoxyribose 5'-phosphate)-DNA + a 5'-end 5'-phospho-2'-deoxyribonucleoside-DNA + H(+)</text>
        <dbReference type="Rhea" id="RHEA:66592"/>
        <dbReference type="Rhea" id="RHEA-COMP:13180"/>
        <dbReference type="Rhea" id="RHEA-COMP:16897"/>
        <dbReference type="Rhea" id="RHEA-COMP:17067"/>
        <dbReference type="ChEBI" id="CHEBI:15378"/>
        <dbReference type="ChEBI" id="CHEBI:136412"/>
        <dbReference type="ChEBI" id="CHEBI:157695"/>
        <dbReference type="ChEBI" id="CHEBI:167181"/>
        <dbReference type="EC" id="4.2.99.18"/>
    </reaction>
</comment>
<gene>
    <name evidence="14" type="primary">Ogg1</name>
    <name evidence="14" type="ORF">FJT64_007863</name>
</gene>
<dbReference type="EMBL" id="VIIS01001684">
    <property type="protein sequence ID" value="KAF0294500.1"/>
    <property type="molecule type" value="Genomic_DNA"/>
</dbReference>
<evidence type="ECO:0000259" key="13">
    <source>
        <dbReference type="SMART" id="SM00478"/>
    </source>
</evidence>
<dbReference type="AlphaFoldDB" id="A0A6A4VSV6"/>
<keyword evidence="6" id="KW-0234">DNA repair</keyword>
<keyword evidence="9" id="KW-0511">Multifunctional enzyme</keyword>
<dbReference type="Proteomes" id="UP000440578">
    <property type="component" value="Unassembled WGS sequence"/>
</dbReference>
<keyword evidence="7 14" id="KW-0456">Lyase</keyword>
<evidence type="ECO:0000256" key="3">
    <source>
        <dbReference type="ARBA" id="ARBA00012720"/>
    </source>
</evidence>
<evidence type="ECO:0000256" key="2">
    <source>
        <dbReference type="ARBA" id="ARBA00010679"/>
    </source>
</evidence>
<evidence type="ECO:0000256" key="6">
    <source>
        <dbReference type="ARBA" id="ARBA00023204"/>
    </source>
</evidence>
<dbReference type="InterPro" id="IPR023170">
    <property type="entry name" value="HhH_base_excis_C"/>
</dbReference>
<evidence type="ECO:0000256" key="7">
    <source>
        <dbReference type="ARBA" id="ARBA00023239"/>
    </source>
</evidence>
<dbReference type="GO" id="GO:0005634">
    <property type="term" value="C:nucleus"/>
    <property type="evidence" value="ECO:0007669"/>
    <property type="project" value="UniProtKB-SubCell"/>
</dbReference>
<keyword evidence="4" id="KW-0227">DNA damage</keyword>
<dbReference type="SUPFAM" id="SSF48150">
    <property type="entry name" value="DNA-glycosylase"/>
    <property type="match status" value="1"/>
</dbReference>
<keyword evidence="8" id="KW-0539">Nucleus</keyword>